<dbReference type="EMBL" id="AE001437">
    <property type="protein sequence ID" value="AAK79168.1"/>
    <property type="molecule type" value="Genomic_DNA"/>
</dbReference>
<protein>
    <submittedName>
        <fullName evidence="1">Uncharacterized protein</fullName>
    </submittedName>
</protein>
<dbReference type="RefSeq" id="WP_010964509.1">
    <property type="nucleotide sequence ID" value="NC_003030.1"/>
</dbReference>
<reference evidence="1 2" key="1">
    <citation type="journal article" date="2001" name="J. Bacteriol.">
        <title>Genome sequence and comparative analysis of the solvent-producing bacterium Clostridium acetobutylicum.</title>
        <authorList>
            <person name="Nolling J."/>
            <person name="Breton G."/>
            <person name="Omelchenko M.V."/>
            <person name="Makarova K.S."/>
            <person name="Zeng Q."/>
            <person name="Gibson R."/>
            <person name="Lee H.M."/>
            <person name="Dubois J."/>
            <person name="Qiu D."/>
            <person name="Hitti J."/>
            <person name="Wolf Y.I."/>
            <person name="Tatusov R.L."/>
            <person name="Sabathe F."/>
            <person name="Doucette-Stamm L."/>
            <person name="Soucaille P."/>
            <person name="Daly M.J."/>
            <person name="Bennett G.N."/>
            <person name="Koonin E.V."/>
            <person name="Smith D.R."/>
        </authorList>
    </citation>
    <scope>NUCLEOTIDE SEQUENCE [LARGE SCALE GENOMIC DNA]</scope>
    <source>
        <strain evidence="2">ATCC 824 / DSM 792 / JCM 1419 / LMG 5710 / VKM B-1787</strain>
    </source>
</reference>
<keyword evidence="2" id="KW-1185">Reference proteome</keyword>
<evidence type="ECO:0000313" key="1">
    <source>
        <dbReference type="EMBL" id="AAK79168.1"/>
    </source>
</evidence>
<dbReference type="PATRIC" id="fig|272562.8.peg.1397"/>
<dbReference type="AlphaFoldDB" id="Q97JS7"/>
<gene>
    <name evidence="1" type="ordered locus">CA_C1196</name>
</gene>
<dbReference type="KEGG" id="cac:CA_C1196"/>
<proteinExistence type="predicted"/>
<organism evidence="1 2">
    <name type="scientific">Clostridium acetobutylicum (strain ATCC 824 / DSM 792 / JCM 1419 / IAM 19013 / LMG 5710 / NBRC 13948 / NRRL B-527 / VKM B-1787 / 2291 / W)</name>
    <dbReference type="NCBI Taxonomy" id="272562"/>
    <lineage>
        <taxon>Bacteria</taxon>
        <taxon>Bacillati</taxon>
        <taxon>Bacillota</taxon>
        <taxon>Clostridia</taxon>
        <taxon>Eubacteriales</taxon>
        <taxon>Clostridiaceae</taxon>
        <taxon>Clostridium</taxon>
    </lineage>
</organism>
<evidence type="ECO:0000313" key="2">
    <source>
        <dbReference type="Proteomes" id="UP000000814"/>
    </source>
</evidence>
<dbReference type="Proteomes" id="UP000000814">
    <property type="component" value="Chromosome"/>
</dbReference>
<dbReference type="HOGENOM" id="CLU_210175_0_0_9"/>
<name>Q97JS7_CLOAB</name>
<sequence length="58" mass="7013">MKSKSFNILIEILNIIIYILNKNDFKIYDEENTDYYISKIGYSGLLDEIFFKVKERKK</sequence>
<dbReference type="STRING" id="272562.CA_C1196"/>
<dbReference type="GeneID" id="45000480"/>
<accession>Q97JS7</accession>
<dbReference type="PIR" id="E97047">
    <property type="entry name" value="E97047"/>
</dbReference>